<gene>
    <name evidence="2" type="ORF">NEDG_02184</name>
</gene>
<keyword evidence="3" id="KW-1185">Reference proteome</keyword>
<feature type="transmembrane region" description="Helical" evidence="1">
    <location>
        <begin position="174"/>
        <end position="191"/>
    </location>
</feature>
<name>A0A177EG69_9MICR</name>
<comment type="caution">
    <text evidence="2">The sequence shown here is derived from an EMBL/GenBank/DDBJ whole genome shotgun (WGS) entry which is preliminary data.</text>
</comment>
<feature type="transmembrane region" description="Helical" evidence="1">
    <location>
        <begin position="139"/>
        <end position="158"/>
    </location>
</feature>
<dbReference type="GeneID" id="93648534"/>
<dbReference type="EMBL" id="LTDL01000023">
    <property type="protein sequence ID" value="OAG30955.1"/>
    <property type="molecule type" value="Genomic_DNA"/>
</dbReference>
<dbReference type="RefSeq" id="XP_067544779.1">
    <property type="nucleotide sequence ID" value="XM_067689602.1"/>
</dbReference>
<dbReference type="Proteomes" id="UP000185944">
    <property type="component" value="Unassembled WGS sequence"/>
</dbReference>
<keyword evidence="1" id="KW-1133">Transmembrane helix</keyword>
<evidence type="ECO:0000313" key="2">
    <source>
        <dbReference type="EMBL" id="OAG30955.1"/>
    </source>
</evidence>
<dbReference type="AlphaFoldDB" id="A0A177EG69"/>
<sequence length="192" mass="21913">MNINQAKDFFPLFANDDVNLSHPDDRLSSVGEKETINGKGVSSGVAILNTAIYSVPGYICGSMIGYCFYQALVHMFGWFGYLLLYRPILGIVYGTLMGLITCRAIFKYLSFWICFYVGNSEYPLIERFLPFKTTFVRRTRVAILIINLLIFVICSSVMERKRTLLYRLLGPNKNIVGFHLIFTIMPIVLCFI</sequence>
<evidence type="ECO:0000256" key="1">
    <source>
        <dbReference type="SAM" id="Phobius"/>
    </source>
</evidence>
<keyword evidence="1" id="KW-0812">Transmembrane</keyword>
<reference evidence="2 3" key="1">
    <citation type="submission" date="2016-02" db="EMBL/GenBank/DDBJ databases">
        <title>Discovery of a natural microsporidian pathogen with a broad tissue tropism in Caenorhabditis elegans.</title>
        <authorList>
            <person name="Luallen R.J."/>
            <person name="Reinke A.W."/>
            <person name="Tong L."/>
            <person name="Botts M.R."/>
            <person name="Felix M.-A."/>
            <person name="Troemel E.R."/>
        </authorList>
    </citation>
    <scope>NUCLEOTIDE SEQUENCE [LARGE SCALE GENOMIC DNA]</scope>
    <source>
        <strain evidence="2 3">JUm2807</strain>
    </source>
</reference>
<evidence type="ECO:0000313" key="3">
    <source>
        <dbReference type="Proteomes" id="UP000185944"/>
    </source>
</evidence>
<keyword evidence="1" id="KW-0472">Membrane</keyword>
<accession>A0A177EG69</accession>
<organism evidence="2 3">
    <name type="scientific">Nematocida displodere</name>
    <dbReference type="NCBI Taxonomy" id="1805483"/>
    <lineage>
        <taxon>Eukaryota</taxon>
        <taxon>Fungi</taxon>
        <taxon>Fungi incertae sedis</taxon>
        <taxon>Microsporidia</taxon>
        <taxon>Nematocida</taxon>
    </lineage>
</organism>
<protein>
    <submittedName>
        <fullName evidence="2">Uncharacterized protein</fullName>
    </submittedName>
</protein>
<proteinExistence type="predicted"/>
<dbReference type="VEuPathDB" id="MicrosporidiaDB:NEDG_02184"/>